<dbReference type="Gene3D" id="3.30.1120.120">
    <property type="match status" value="1"/>
</dbReference>
<dbReference type="FunFam" id="3.30.1120.130:FF:000001">
    <property type="entry name" value="serine/threonine-protein kinase PLK4 isoform X1"/>
    <property type="match status" value="1"/>
</dbReference>
<evidence type="ECO:0000256" key="6">
    <source>
        <dbReference type="ARBA" id="ARBA00022679"/>
    </source>
</evidence>
<evidence type="ECO:0000256" key="13">
    <source>
        <dbReference type="ARBA" id="ARBA00030429"/>
    </source>
</evidence>
<dbReference type="Proteomes" id="UP000504632">
    <property type="component" value="Chromosome 10"/>
</dbReference>
<gene>
    <name evidence="24" type="primary">plk4</name>
</gene>
<feature type="region of interest" description="Disordered" evidence="18">
    <location>
        <begin position="496"/>
        <end position="531"/>
    </location>
</feature>
<evidence type="ECO:0000256" key="7">
    <source>
        <dbReference type="ARBA" id="ARBA00022741"/>
    </source>
</evidence>
<dbReference type="PROSITE" id="PS50011">
    <property type="entry name" value="PROTEIN_KINASE_DOM"/>
    <property type="match status" value="1"/>
</dbReference>
<keyword evidence="8 24" id="KW-0418">Kinase</keyword>
<dbReference type="CTD" id="10733"/>
<dbReference type="InterPro" id="IPR008266">
    <property type="entry name" value="Tyr_kinase_AS"/>
</dbReference>
<dbReference type="GO" id="GO:0005634">
    <property type="term" value="C:nucleus"/>
    <property type="evidence" value="ECO:0007669"/>
    <property type="project" value="TreeGrafter"/>
</dbReference>
<dbReference type="InterPro" id="IPR017441">
    <property type="entry name" value="Protein_kinase_ATP_BS"/>
</dbReference>
<dbReference type="Pfam" id="PF18409">
    <property type="entry name" value="Plk4_PB2"/>
    <property type="match status" value="1"/>
</dbReference>
<feature type="domain" description="POLO box" evidence="20">
    <location>
        <begin position="853"/>
        <end position="931"/>
    </location>
</feature>
<evidence type="ECO:0000256" key="11">
    <source>
        <dbReference type="ARBA" id="ARBA00023212"/>
    </source>
</evidence>
<dbReference type="Gene3D" id="1.10.510.10">
    <property type="entry name" value="Transferase(Phosphotransferase) domain 1"/>
    <property type="match status" value="1"/>
</dbReference>
<dbReference type="CDD" id="cd14186">
    <property type="entry name" value="STKc_PLK4"/>
    <property type="match status" value="1"/>
</dbReference>
<comment type="catalytic activity">
    <reaction evidence="16">
        <text>L-seryl-[protein] + ATP = O-phospho-L-seryl-[protein] + ADP + H(+)</text>
        <dbReference type="Rhea" id="RHEA:17989"/>
        <dbReference type="Rhea" id="RHEA-COMP:9863"/>
        <dbReference type="Rhea" id="RHEA-COMP:11604"/>
        <dbReference type="ChEBI" id="CHEBI:15378"/>
        <dbReference type="ChEBI" id="CHEBI:29999"/>
        <dbReference type="ChEBI" id="CHEBI:30616"/>
        <dbReference type="ChEBI" id="CHEBI:83421"/>
        <dbReference type="ChEBI" id="CHEBI:456216"/>
        <dbReference type="EC" id="2.7.11.21"/>
    </reaction>
</comment>
<keyword evidence="9 17" id="KW-0067">ATP-binding</keyword>
<dbReference type="PROSITE" id="PS50078">
    <property type="entry name" value="POLO_BOX"/>
    <property type="match status" value="1"/>
</dbReference>
<evidence type="ECO:0000256" key="14">
    <source>
        <dbReference type="ARBA" id="ARBA00030924"/>
    </source>
</evidence>
<keyword evidence="10" id="KW-0832">Ubl conjugation</keyword>
<reference evidence="24" key="1">
    <citation type="submission" date="2025-08" db="UniProtKB">
        <authorList>
            <consortium name="RefSeq"/>
        </authorList>
    </citation>
    <scope>IDENTIFICATION</scope>
</reference>
<keyword evidence="6" id="KW-0808">Transferase</keyword>
<evidence type="ECO:0000256" key="2">
    <source>
        <dbReference type="ARBA" id="ARBA00012424"/>
    </source>
</evidence>
<evidence type="ECO:0000259" key="20">
    <source>
        <dbReference type="PROSITE" id="PS50078"/>
    </source>
</evidence>
<dbReference type="SUPFAM" id="SSF56112">
    <property type="entry name" value="Protein kinase-like (PK-like)"/>
    <property type="match status" value="1"/>
</dbReference>
<comment type="subcellular location">
    <subcellularLocation>
        <location evidence="1">Cytoplasm</location>
        <location evidence="1">Cytoskeleton</location>
        <location evidence="1">Microtubule organizing center</location>
        <location evidence="1">Centrosome</location>
        <location evidence="1">Centriole</location>
    </subcellularLocation>
</comment>
<dbReference type="InterPro" id="IPR033696">
    <property type="entry name" value="POLO_box_Plk4_C"/>
</dbReference>
<evidence type="ECO:0000256" key="17">
    <source>
        <dbReference type="PROSITE-ProRule" id="PRU10141"/>
    </source>
</evidence>
<feature type="compositionally biased region" description="Basic and acidic residues" evidence="18">
    <location>
        <begin position="419"/>
        <end position="428"/>
    </location>
</feature>
<dbReference type="InterPro" id="IPR011009">
    <property type="entry name" value="Kinase-like_dom_sf"/>
</dbReference>
<feature type="region of interest" description="Disordered" evidence="18">
    <location>
        <begin position="267"/>
        <end position="390"/>
    </location>
</feature>
<dbReference type="InterPro" id="IPR047108">
    <property type="entry name" value="Plk4-like_POLO_box_2_sf"/>
</dbReference>
<comment type="catalytic activity">
    <reaction evidence="15">
        <text>L-threonyl-[protein] + ATP = O-phospho-L-threonyl-[protein] + ADP + H(+)</text>
        <dbReference type="Rhea" id="RHEA:46608"/>
        <dbReference type="Rhea" id="RHEA-COMP:11060"/>
        <dbReference type="Rhea" id="RHEA-COMP:11605"/>
        <dbReference type="ChEBI" id="CHEBI:15378"/>
        <dbReference type="ChEBI" id="CHEBI:30013"/>
        <dbReference type="ChEBI" id="CHEBI:30616"/>
        <dbReference type="ChEBI" id="CHEBI:61977"/>
        <dbReference type="ChEBI" id="CHEBI:456216"/>
        <dbReference type="EC" id="2.7.11.21"/>
    </reaction>
</comment>
<evidence type="ECO:0000256" key="18">
    <source>
        <dbReference type="SAM" id="MobiDB-lite"/>
    </source>
</evidence>
<dbReference type="CDD" id="cd13115">
    <property type="entry name" value="POLO_box_Plk4_2"/>
    <property type="match status" value="1"/>
</dbReference>
<evidence type="ECO:0000256" key="15">
    <source>
        <dbReference type="ARBA" id="ARBA00047802"/>
    </source>
</evidence>
<evidence type="ECO:0000256" key="9">
    <source>
        <dbReference type="ARBA" id="ARBA00022840"/>
    </source>
</evidence>
<dbReference type="PANTHER" id="PTHR24345:SF89">
    <property type="entry name" value="SERINE_THREONINE-PROTEIN KINASE PLK4"/>
    <property type="match status" value="1"/>
</dbReference>
<dbReference type="OrthoDB" id="10004143at2759"/>
<feature type="domain" description="Cryptic POLO box 2 (CPB2)" evidence="22">
    <location>
        <begin position="673"/>
        <end position="787"/>
    </location>
</feature>
<dbReference type="RefSeq" id="XP_030642953.1">
    <property type="nucleotide sequence ID" value="XM_030787093.1"/>
</dbReference>
<dbReference type="Gene3D" id="3.30.200.20">
    <property type="entry name" value="Phosphorylase Kinase, domain 1"/>
    <property type="match status" value="1"/>
</dbReference>
<dbReference type="InterPro" id="IPR046437">
    <property type="entry name" value="Ser_Thr-PK_POLO_box_1_sf"/>
</dbReference>
<feature type="compositionally biased region" description="Polar residues" evidence="18">
    <location>
        <begin position="496"/>
        <end position="507"/>
    </location>
</feature>
<evidence type="ECO:0000313" key="24">
    <source>
        <dbReference type="RefSeq" id="XP_030642953.1"/>
    </source>
</evidence>
<dbReference type="PROSITE" id="PS00107">
    <property type="entry name" value="PROTEIN_KINASE_ATP"/>
    <property type="match status" value="1"/>
</dbReference>
<evidence type="ECO:0000256" key="1">
    <source>
        <dbReference type="ARBA" id="ARBA00004114"/>
    </source>
</evidence>
<dbReference type="FunFam" id="3.30.1120.120:FF:000001">
    <property type="entry name" value="serine/threonine-protein kinase PLK4 isoform X2"/>
    <property type="match status" value="1"/>
</dbReference>
<keyword evidence="5" id="KW-0723">Serine/threonine-protein kinase</keyword>
<dbReference type="InterPro" id="IPR000959">
    <property type="entry name" value="POLO_box_dom"/>
</dbReference>
<dbReference type="Gene3D" id="3.30.1120.130">
    <property type="match status" value="1"/>
</dbReference>
<dbReference type="PROSITE" id="PS00109">
    <property type="entry name" value="PROTEIN_KINASE_TYR"/>
    <property type="match status" value="1"/>
</dbReference>
<dbReference type="EC" id="2.7.11.21" evidence="2"/>
<organism evidence="23 24">
    <name type="scientific">Chanos chanos</name>
    <name type="common">Milkfish</name>
    <name type="synonym">Mugil chanos</name>
    <dbReference type="NCBI Taxonomy" id="29144"/>
    <lineage>
        <taxon>Eukaryota</taxon>
        <taxon>Metazoa</taxon>
        <taxon>Chordata</taxon>
        <taxon>Craniata</taxon>
        <taxon>Vertebrata</taxon>
        <taxon>Euteleostomi</taxon>
        <taxon>Actinopterygii</taxon>
        <taxon>Neopterygii</taxon>
        <taxon>Teleostei</taxon>
        <taxon>Ostariophysi</taxon>
        <taxon>Gonorynchiformes</taxon>
        <taxon>Chanidae</taxon>
        <taxon>Chanos</taxon>
    </lineage>
</organism>
<dbReference type="InterPro" id="IPR033699">
    <property type="entry name" value="POLO_box_Plk4_1"/>
</dbReference>
<dbReference type="InterPro" id="IPR033698">
    <property type="entry name" value="POLO_box_Plk4_2"/>
</dbReference>
<evidence type="ECO:0000259" key="21">
    <source>
        <dbReference type="PROSITE" id="PS51984"/>
    </source>
</evidence>
<dbReference type="CDD" id="cd13116">
    <property type="entry name" value="POLO_box_Plk4_3"/>
    <property type="match status" value="1"/>
</dbReference>
<dbReference type="Gene3D" id="2.40.50.930">
    <property type="match status" value="1"/>
</dbReference>
<feature type="domain" description="Cryptic POLO box 1 (CPB1)" evidence="21">
    <location>
        <begin position="559"/>
        <end position="672"/>
    </location>
</feature>
<dbReference type="SUPFAM" id="SSF82615">
    <property type="entry name" value="Polo-box domain"/>
    <property type="match status" value="1"/>
</dbReference>
<keyword evidence="23" id="KW-1185">Reference proteome</keyword>
<dbReference type="FunCoup" id="A0A6J2WF31">
    <property type="interactions" value="858"/>
</dbReference>
<dbReference type="InterPro" id="IPR000719">
    <property type="entry name" value="Prot_kinase_dom"/>
</dbReference>
<proteinExistence type="predicted"/>
<evidence type="ECO:0000256" key="16">
    <source>
        <dbReference type="ARBA" id="ARBA00048347"/>
    </source>
</evidence>
<dbReference type="FunFam" id="2.40.50.930:FF:000001">
    <property type="entry name" value="Serine/threonine-protein kinase PLK4"/>
    <property type="match status" value="1"/>
</dbReference>
<dbReference type="Pfam" id="PF18190">
    <property type="entry name" value="Plk4_PB1"/>
    <property type="match status" value="1"/>
</dbReference>
<dbReference type="FunFam" id="3.30.200.20:FF:000221">
    <property type="entry name" value="Putative serine/threonine-protein kinase PLK4"/>
    <property type="match status" value="1"/>
</dbReference>
<feature type="compositionally biased region" description="Basic and acidic residues" evidence="18">
    <location>
        <begin position="335"/>
        <end position="357"/>
    </location>
</feature>
<dbReference type="CDD" id="cd13114">
    <property type="entry name" value="POLO_box_Plk4_1"/>
    <property type="match status" value="1"/>
</dbReference>
<evidence type="ECO:0000256" key="3">
    <source>
        <dbReference type="ARBA" id="ARBA00020245"/>
    </source>
</evidence>
<dbReference type="AlphaFoldDB" id="A0A6J2WF31"/>
<dbReference type="Pfam" id="PF00069">
    <property type="entry name" value="Pkinase"/>
    <property type="match status" value="1"/>
</dbReference>
<evidence type="ECO:0000313" key="23">
    <source>
        <dbReference type="Proteomes" id="UP000504632"/>
    </source>
</evidence>
<protein>
    <recommendedName>
        <fullName evidence="3">Serine/threonine-protein kinase PLK4</fullName>
        <ecNumber evidence="2">2.7.11.21</ecNumber>
    </recommendedName>
    <alternativeName>
        <fullName evidence="12">Polo-like kinase 4</fullName>
    </alternativeName>
    <alternativeName>
        <fullName evidence="13 14">Serine/threonine-protein kinase SAK</fullName>
    </alternativeName>
</protein>
<evidence type="ECO:0000256" key="8">
    <source>
        <dbReference type="ARBA" id="ARBA00022777"/>
    </source>
</evidence>
<dbReference type="PROSITE" id="PS51984">
    <property type="entry name" value="CPB1"/>
    <property type="match status" value="1"/>
</dbReference>
<name>A0A6J2WF31_CHACN</name>
<sequence>MTASIGDKIEDFKVLTLLGKGSFACVYRAKSVNTGLEVAIKTIDKKAMHKAGMVQRVINEVEIQCRLKHPSILELYNYFEDSNYVYLVLEMCHNGEMSRYLKERKKPFSEEEVRHFMHQIVKGMLYLHTHGIMHRDLTLSNLLLTSTMNIKIADFGLATQLRLPSEKHFTMCGTPNYISPEVATRSAHGLESDVWSLGCMFYAFLTGRPPFDTDTVKNTLSKVVLGEYQMPMHVSVEAQDLIHQLLQKSPALRPSLSAVLDHPFMTQTGTTASKDSGVSDSGSMDSGIATISTASNGTNNSTSRLQRKARHVIGQPLPNRMVPVPGQPRHPTNSSHKEIDEWQQHPQDRSSRERDGRPPLGADGRPHSRYLRRAHSSDRSGAPLVHGRPDADLERCHSEELLSGSVKATFPLAPSYRDMSHGYAEHGRLPSPPVKQPANSGSSFPGPVHPMRLQMAESETQPWFNSEGLLKKSTDISTHSSSGSFHSGRDVAEVQTSCSDIQTQRGLSSHRAQHKYGHPSSKSYSGTCREEGTGTGHFVPAHCVLDTQSTTNPEKEKRSLRNLLPPLCATRLKPIRQKTKNAVVSILDTGVVCMELLKGQGAQERVKEVLRISSDGTTVTVYQPNEGKGFPVLDHPPTPPEDIFIYSYEDLPEKYWKKYQYATKFVQLVKSKTPKVTLYTKFAKCMLMENSPNADVEVCFYDGAKTHKTAEQVRVVEKSGKSYTVKGDVGLNGLSPECRLYMELSDEGHRMCLSLEAAITAEEQRSGKNTSFFPITIGRKPTTPASPFPLPQPGCGSAPSAPAEVEQVCLSPPQQPHITPSMISYNGSDFTTASVAKGCSPPLNKDSAANMGKVLKSIFVPNIGWASQLTSGEVWVQFNDGSQLVVQAGVSCITFTSPEGRTTRYKENEKLPELVKEKLQCLSSILGLLASPTGRR</sequence>
<evidence type="ECO:0000259" key="22">
    <source>
        <dbReference type="PROSITE" id="PS51985"/>
    </source>
</evidence>
<evidence type="ECO:0000259" key="19">
    <source>
        <dbReference type="PROSITE" id="PS50011"/>
    </source>
</evidence>
<keyword evidence="4" id="KW-0963">Cytoplasm</keyword>
<evidence type="ECO:0000256" key="4">
    <source>
        <dbReference type="ARBA" id="ARBA00022490"/>
    </source>
</evidence>
<dbReference type="PANTHER" id="PTHR24345">
    <property type="entry name" value="SERINE/THREONINE-PROTEIN KINASE PLK"/>
    <property type="match status" value="1"/>
</dbReference>
<evidence type="ECO:0000256" key="12">
    <source>
        <dbReference type="ARBA" id="ARBA00030332"/>
    </source>
</evidence>
<dbReference type="GO" id="GO:0005814">
    <property type="term" value="C:centriole"/>
    <property type="evidence" value="ECO:0007669"/>
    <property type="project" value="UniProtKB-SubCell"/>
</dbReference>
<feature type="binding site" evidence="17">
    <location>
        <position position="41"/>
    </location>
    <ligand>
        <name>ATP</name>
        <dbReference type="ChEBI" id="CHEBI:30616"/>
    </ligand>
</feature>
<dbReference type="InParanoid" id="A0A6J2WF31"/>
<feature type="compositionally biased region" description="Low complexity" evidence="18">
    <location>
        <begin position="273"/>
        <end position="303"/>
    </location>
</feature>
<dbReference type="FunFam" id="1.10.510.10:FF:000576">
    <property type="entry name" value="Serine/threonine-protein kinase PLK4"/>
    <property type="match status" value="1"/>
</dbReference>
<dbReference type="GO" id="GO:0005524">
    <property type="term" value="F:ATP binding"/>
    <property type="evidence" value="ECO:0007669"/>
    <property type="project" value="UniProtKB-UniRule"/>
</dbReference>
<keyword evidence="11" id="KW-0206">Cytoskeleton</keyword>
<dbReference type="GeneID" id="115823087"/>
<dbReference type="PROSITE" id="PS51985">
    <property type="entry name" value="CPB2"/>
    <property type="match status" value="1"/>
</dbReference>
<keyword evidence="7 17" id="KW-0547">Nucleotide-binding</keyword>
<evidence type="ECO:0000256" key="10">
    <source>
        <dbReference type="ARBA" id="ARBA00022843"/>
    </source>
</evidence>
<evidence type="ECO:0000256" key="5">
    <source>
        <dbReference type="ARBA" id="ARBA00022527"/>
    </source>
</evidence>
<feature type="domain" description="Protein kinase" evidence="19">
    <location>
        <begin position="12"/>
        <end position="265"/>
    </location>
</feature>
<dbReference type="GO" id="GO:0004674">
    <property type="term" value="F:protein serine/threonine kinase activity"/>
    <property type="evidence" value="ECO:0007669"/>
    <property type="project" value="UniProtKB-KW"/>
</dbReference>
<accession>A0A6J2WF31</accession>
<feature type="region of interest" description="Disordered" evidence="18">
    <location>
        <begin position="419"/>
        <end position="450"/>
    </location>
</feature>